<evidence type="ECO:0000313" key="7">
    <source>
        <dbReference type="Proteomes" id="UP000199437"/>
    </source>
</evidence>
<feature type="domain" description="Glycosyltransferase 2-like" evidence="5">
    <location>
        <begin position="59"/>
        <end position="220"/>
    </location>
</feature>
<dbReference type="EMBL" id="FOIR01000004">
    <property type="protein sequence ID" value="SEW39963.1"/>
    <property type="molecule type" value="Genomic_DNA"/>
</dbReference>
<dbReference type="GeneID" id="99988193"/>
<keyword evidence="4" id="KW-0472">Membrane</keyword>
<sequence length="385" mass="43296">MYKYRFFDIFGFTQKVFVLTATLLILLLVYTAYLIFLVWLNIRWRLIKPQNFQCHEQLTVVVPFRNEQENLADLVAALSRQTASNFEVIFVNDNSTDNSLKVLENALLTVSFPFKILNLTTATGKKAALAFGIERAQGEIILTTDADCLAKPDWISIMRASFTAETQLVSGPVVLSGTSVFQQLQQIEFLSLIGTGAAMIAMGKPTMANGANLAFRKSAYVKVGGYKGSEATPSGDDEFLLHKIHKAYPNGVRFNKSEKAVVTTAAVSDWETFKNQRKRWASKWRLGARWSTMLTAILVGLTQIAQLAIYLSLVFAWLPLQLSVGALALKVLIEFAFLQRISQDLTGKGLSLWRFMISFIFYPFYALYFALVANFGNYQWKGRTF</sequence>
<dbReference type="InterPro" id="IPR029044">
    <property type="entry name" value="Nucleotide-diphossugar_trans"/>
</dbReference>
<name>A0A1I0RGC8_9BACT</name>
<dbReference type="GO" id="GO:0016757">
    <property type="term" value="F:glycosyltransferase activity"/>
    <property type="evidence" value="ECO:0007669"/>
    <property type="project" value="UniProtKB-KW"/>
</dbReference>
<organism evidence="6 7">
    <name type="scientific">Roseivirga pacifica</name>
    <dbReference type="NCBI Taxonomy" id="1267423"/>
    <lineage>
        <taxon>Bacteria</taxon>
        <taxon>Pseudomonadati</taxon>
        <taxon>Bacteroidota</taxon>
        <taxon>Cytophagia</taxon>
        <taxon>Cytophagales</taxon>
        <taxon>Roseivirgaceae</taxon>
        <taxon>Roseivirga</taxon>
    </lineage>
</organism>
<protein>
    <submittedName>
        <fullName evidence="6">Glycosyltransferase, catalytic subunit of cellulose synthase and poly-beta-1,6-N-acetylglucosamine synthase</fullName>
    </submittedName>
</protein>
<dbReference type="AlphaFoldDB" id="A0A1I0RGC8"/>
<dbReference type="RefSeq" id="WP_090260305.1">
    <property type="nucleotide sequence ID" value="NZ_FOIR01000004.1"/>
</dbReference>
<evidence type="ECO:0000256" key="1">
    <source>
        <dbReference type="ARBA" id="ARBA00006739"/>
    </source>
</evidence>
<evidence type="ECO:0000256" key="4">
    <source>
        <dbReference type="SAM" id="Phobius"/>
    </source>
</evidence>
<evidence type="ECO:0000313" key="6">
    <source>
        <dbReference type="EMBL" id="SEW39963.1"/>
    </source>
</evidence>
<keyword evidence="7" id="KW-1185">Reference proteome</keyword>
<gene>
    <name evidence="6" type="ORF">SAMN05216290_3521</name>
</gene>
<evidence type="ECO:0000256" key="3">
    <source>
        <dbReference type="ARBA" id="ARBA00022679"/>
    </source>
</evidence>
<keyword evidence="2" id="KW-0328">Glycosyltransferase</keyword>
<keyword evidence="4" id="KW-0812">Transmembrane</keyword>
<keyword evidence="3 6" id="KW-0808">Transferase</keyword>
<feature type="transmembrane region" description="Helical" evidence="4">
    <location>
        <begin position="16"/>
        <end position="40"/>
    </location>
</feature>
<proteinExistence type="inferred from homology"/>
<feature type="transmembrane region" description="Helical" evidence="4">
    <location>
        <begin position="350"/>
        <end position="371"/>
    </location>
</feature>
<dbReference type="InterPro" id="IPR001173">
    <property type="entry name" value="Glyco_trans_2-like"/>
</dbReference>
<feature type="transmembrane region" description="Helical" evidence="4">
    <location>
        <begin position="315"/>
        <end position="338"/>
    </location>
</feature>
<accession>A0A1I0RGC8</accession>
<keyword evidence="4" id="KW-1133">Transmembrane helix</keyword>
<dbReference type="Proteomes" id="UP000199437">
    <property type="component" value="Unassembled WGS sequence"/>
</dbReference>
<comment type="similarity">
    <text evidence="1">Belongs to the glycosyltransferase 2 family.</text>
</comment>
<dbReference type="Gene3D" id="3.90.550.10">
    <property type="entry name" value="Spore Coat Polysaccharide Biosynthesis Protein SpsA, Chain A"/>
    <property type="match status" value="1"/>
</dbReference>
<dbReference type="STRING" id="1267423.SAMN05216290_3521"/>
<evidence type="ECO:0000256" key="2">
    <source>
        <dbReference type="ARBA" id="ARBA00022676"/>
    </source>
</evidence>
<dbReference type="SUPFAM" id="SSF53448">
    <property type="entry name" value="Nucleotide-diphospho-sugar transferases"/>
    <property type="match status" value="1"/>
</dbReference>
<reference evidence="7" key="1">
    <citation type="submission" date="2016-10" db="EMBL/GenBank/DDBJ databases">
        <authorList>
            <person name="Varghese N."/>
            <person name="Submissions S."/>
        </authorList>
    </citation>
    <scope>NUCLEOTIDE SEQUENCE [LARGE SCALE GENOMIC DNA]</scope>
    <source>
        <strain evidence="7">CGMCC 1.12402</strain>
    </source>
</reference>
<dbReference type="PANTHER" id="PTHR43630">
    <property type="entry name" value="POLY-BETA-1,6-N-ACETYL-D-GLUCOSAMINE SYNTHASE"/>
    <property type="match status" value="1"/>
</dbReference>
<dbReference type="PANTHER" id="PTHR43630:SF1">
    <property type="entry name" value="POLY-BETA-1,6-N-ACETYL-D-GLUCOSAMINE SYNTHASE"/>
    <property type="match status" value="1"/>
</dbReference>
<dbReference type="Pfam" id="PF00535">
    <property type="entry name" value="Glycos_transf_2"/>
    <property type="match status" value="1"/>
</dbReference>
<feature type="transmembrane region" description="Helical" evidence="4">
    <location>
        <begin position="286"/>
        <end position="309"/>
    </location>
</feature>
<dbReference type="OrthoDB" id="9805625at2"/>
<evidence type="ECO:0000259" key="5">
    <source>
        <dbReference type="Pfam" id="PF00535"/>
    </source>
</evidence>